<dbReference type="Gene3D" id="3.40.50.1240">
    <property type="entry name" value="Phosphoglycerate mutase-like"/>
    <property type="match status" value="1"/>
</dbReference>
<gene>
    <name evidence="4" type="ORF">CSX02_07155</name>
</gene>
<organism evidence="4 5">
    <name type="scientific">Agathobacter ruminis</name>
    <dbReference type="NCBI Taxonomy" id="1712665"/>
    <lineage>
        <taxon>Bacteria</taxon>
        <taxon>Bacillati</taxon>
        <taxon>Bacillota</taxon>
        <taxon>Clostridia</taxon>
        <taxon>Lachnospirales</taxon>
        <taxon>Lachnospiraceae</taxon>
        <taxon>Agathobacter</taxon>
    </lineage>
</organism>
<keyword evidence="2" id="KW-0413">Isomerase</keyword>
<comment type="caution">
    <text evidence="4">The sequence shown here is derived from an EMBL/GenBank/DDBJ whole genome shotgun (WGS) entry which is preliminary data.</text>
</comment>
<feature type="binding site" evidence="3">
    <location>
        <begin position="15"/>
        <end position="22"/>
    </location>
    <ligand>
        <name>substrate</name>
    </ligand>
</feature>
<reference evidence="4 5" key="2">
    <citation type="submission" date="2017-10" db="EMBL/GenBank/DDBJ databases">
        <authorList>
            <person name="Banno H."/>
            <person name="Chua N.-H."/>
        </authorList>
    </citation>
    <scope>NUCLEOTIDE SEQUENCE [LARGE SCALE GENOMIC DNA]</scope>
    <source>
        <strain evidence="4 5">JK623</strain>
    </source>
</reference>
<evidence type="ECO:0000256" key="1">
    <source>
        <dbReference type="ARBA" id="ARBA00023152"/>
    </source>
</evidence>
<dbReference type="SUPFAM" id="SSF53254">
    <property type="entry name" value="Phosphoglycerate mutase-like"/>
    <property type="match status" value="1"/>
</dbReference>
<dbReference type="GO" id="GO:0016791">
    <property type="term" value="F:phosphatase activity"/>
    <property type="evidence" value="ECO:0007669"/>
    <property type="project" value="TreeGrafter"/>
</dbReference>
<dbReference type="PANTHER" id="PTHR48100">
    <property type="entry name" value="BROAD-SPECIFICITY PHOSPHATASE YOR283W-RELATED"/>
    <property type="match status" value="1"/>
</dbReference>
<dbReference type="PROSITE" id="PS00175">
    <property type="entry name" value="PG_MUTASE"/>
    <property type="match status" value="1"/>
</dbReference>
<dbReference type="RefSeq" id="WP_099386169.1">
    <property type="nucleotide sequence ID" value="NZ_JANSWH010000087.1"/>
</dbReference>
<evidence type="ECO:0000313" key="5">
    <source>
        <dbReference type="Proteomes" id="UP000224563"/>
    </source>
</evidence>
<proteinExistence type="predicted"/>
<dbReference type="InterPro" id="IPR013078">
    <property type="entry name" value="His_Pase_superF_clade-1"/>
</dbReference>
<protein>
    <submittedName>
        <fullName evidence="4">Histidine phosphatase family protein</fullName>
    </submittedName>
</protein>
<dbReference type="InterPro" id="IPR001345">
    <property type="entry name" value="PG/BPGM_mutase_AS"/>
</dbReference>
<dbReference type="Proteomes" id="UP000224563">
    <property type="component" value="Unassembled WGS sequence"/>
</dbReference>
<accession>A0A2G3E2T6</accession>
<dbReference type="AlphaFoldDB" id="A0A2G3E2T6"/>
<keyword evidence="5" id="KW-1185">Reference proteome</keyword>
<feature type="binding site" evidence="3">
    <location>
        <position position="63"/>
    </location>
    <ligand>
        <name>substrate</name>
    </ligand>
</feature>
<evidence type="ECO:0000256" key="3">
    <source>
        <dbReference type="PIRSR" id="PIRSR613078-2"/>
    </source>
</evidence>
<dbReference type="GO" id="GO:0005737">
    <property type="term" value="C:cytoplasm"/>
    <property type="evidence" value="ECO:0007669"/>
    <property type="project" value="TreeGrafter"/>
</dbReference>
<dbReference type="EMBL" id="PDYG01000040">
    <property type="protein sequence ID" value="PHU37596.1"/>
    <property type="molecule type" value="Genomic_DNA"/>
</dbReference>
<dbReference type="CDD" id="cd07067">
    <property type="entry name" value="HP_PGM_like"/>
    <property type="match status" value="1"/>
</dbReference>
<keyword evidence="1" id="KW-0324">Glycolysis</keyword>
<name>A0A2G3E2T6_9FIRM</name>
<dbReference type="PANTHER" id="PTHR48100:SF1">
    <property type="entry name" value="HISTIDINE PHOSPHATASE FAMILY PROTEIN-RELATED"/>
    <property type="match status" value="1"/>
</dbReference>
<dbReference type="InterPro" id="IPR029033">
    <property type="entry name" value="His_PPase_superfam"/>
</dbReference>
<dbReference type="InterPro" id="IPR050275">
    <property type="entry name" value="PGM_Phosphatase"/>
</dbReference>
<evidence type="ECO:0000256" key="2">
    <source>
        <dbReference type="ARBA" id="ARBA00023235"/>
    </source>
</evidence>
<dbReference type="Pfam" id="PF00300">
    <property type="entry name" value="His_Phos_1"/>
    <property type="match status" value="1"/>
</dbReference>
<evidence type="ECO:0000313" key="4">
    <source>
        <dbReference type="EMBL" id="PHU37596.1"/>
    </source>
</evidence>
<dbReference type="SMART" id="SM00855">
    <property type="entry name" value="PGAM"/>
    <property type="match status" value="1"/>
</dbReference>
<sequence>MWNESKYQIKLYIIRHGQTAGNAQGRYVGCMTDEPVTEEGQRMLKKASFDLANDCVFVSPLMRAMQTAGICFPDKKLEKVQDLREMDFGDFEYKNYSELNGNPQYQAWIDSGGTATFPNGENKSAFIERTVGAVAQIISQECARGCKDAAIVAHGGSVMSLMSHLTGSNYYDFQVKNGDGYLLNLEVGLENEIRVISYDRISCRICD</sequence>
<reference evidence="4 5" key="1">
    <citation type="submission" date="2017-10" db="EMBL/GenBank/DDBJ databases">
        <title>Resolving the taxonomy of Roseburia spp., Eubacterium rectale and Agathobacter spp. through phylogenomic analysis.</title>
        <authorList>
            <person name="Sheridan P.O."/>
            <person name="Walker A.W."/>
            <person name="Duncan S.H."/>
            <person name="Scott K.P."/>
            <person name="Toole P.W.O."/>
            <person name="Luis P."/>
            <person name="Flint H.J."/>
        </authorList>
    </citation>
    <scope>NUCLEOTIDE SEQUENCE [LARGE SCALE GENOMIC DNA]</scope>
    <source>
        <strain evidence="4 5">JK623</strain>
    </source>
</reference>